<sequence>MPNALDELARRIAALERALPELSRASQLAYSSVDDGALTVTADGRLRAIVGQQPDGTTAVTVTNGPVPPCPSPPTVVAALGALAVTWDGGWADSAVCPLDWSRLEVHASGTGPDFEPGPDTLATTIETPQGGTVALRLPYRQHWVRLRARTLAGVAGPATAPVAGTPRPAGTGDLQAGAVTADRLAVGTGANLLPDPGFEAGFYRDRLPSTFTLDAVSSSPAGGTSLSADCTVNGAPGNRGLELTRFPAQPGDRFYLGVDHQVSPDFAGKFVQLYLEWLGSDGTAVGYGYAGTSTPAVGAWKRLTATVTAPAGTVTAVARVAANDVTAGRAWWDSAEVRPVAGATTIADGAVGASKLAVGAVGPTQLSTGTGNNLIPDPSFEGQQAAALVGGGWDRTWPGNQSGWALTLTVPPGTTTPTSFSKQLTTVPVVPGERLWMAVDMKTDAAWPAGQQAKMYCRWEDAKGTVLGYEGPTATVGPSSPWTRYTRKCTAPAQAVRATVWVQAYQALAGAVSYDNAELRPILSTPGTAQRAELSPEGLRLFDGDGQEAISLVTGQPTYLSISDGTTRVASISERGDAGFQQLAVAGLSVAGEGLDRILDRRPRGVVAWASGARDVSTSSGVEIGVYELPFVAETGRHYRITWDAMVVSSATGGSVTTAIRNGGPSAPLVSSPLLRSHSSPAASPAWHGFQVPVRASAAVGRGLVAGLNRLLFTMAQVGAPAGAVLHHDAGQPTIAVVEDIGAEKPATGVWNTGGASAPPPLITYTTTYQATWSGTYKTRSAYNSYYGNEMLQGNYPDAGWGIEAALVGFDSNAIGNDLNGATLSKAEVYLYPTHWYYNTGGNAALRVHGWTSRPGSFSADGETLWQWDWPPNQGRWVDISTIFNRNCRGIALDPNTNDLKAYGRFNGVGMANPPQLRLTYTK</sequence>
<evidence type="ECO:0000313" key="1">
    <source>
        <dbReference type="EMBL" id="KDN85650.1"/>
    </source>
</evidence>
<keyword evidence="2" id="KW-1185">Reference proteome</keyword>
<dbReference type="AlphaFoldDB" id="A0A066Z658"/>
<organism evidence="1 2">
    <name type="scientific">Kitasatospora cheerisanensis KCTC 2395</name>
    <dbReference type="NCBI Taxonomy" id="1348663"/>
    <lineage>
        <taxon>Bacteria</taxon>
        <taxon>Bacillati</taxon>
        <taxon>Actinomycetota</taxon>
        <taxon>Actinomycetes</taxon>
        <taxon>Kitasatosporales</taxon>
        <taxon>Streptomycetaceae</taxon>
        <taxon>Kitasatospora</taxon>
    </lineage>
</organism>
<dbReference type="PATRIC" id="fig|1348663.4.peg.2476"/>
<name>A0A066Z658_9ACTN</name>
<dbReference type="eggNOG" id="COG4733">
    <property type="taxonomic scope" value="Bacteria"/>
</dbReference>
<dbReference type="Gene3D" id="2.60.120.260">
    <property type="entry name" value="Galactose-binding domain-like"/>
    <property type="match status" value="2"/>
</dbReference>
<dbReference type="EMBL" id="JNBY01000080">
    <property type="protein sequence ID" value="KDN85650.1"/>
    <property type="molecule type" value="Genomic_DNA"/>
</dbReference>
<dbReference type="OrthoDB" id="4256919at2"/>
<reference evidence="1 2" key="1">
    <citation type="submission" date="2014-05" db="EMBL/GenBank/DDBJ databases">
        <title>Draft Genome Sequence of Kitasatospora cheerisanensis KCTC 2395.</title>
        <authorList>
            <person name="Nam D.H."/>
        </authorList>
    </citation>
    <scope>NUCLEOTIDE SEQUENCE [LARGE SCALE GENOMIC DNA]</scope>
    <source>
        <strain evidence="1 2">KCTC 2395</strain>
    </source>
</reference>
<dbReference type="HOGENOM" id="CLU_315882_0_0_11"/>
<dbReference type="Proteomes" id="UP000027178">
    <property type="component" value="Unassembled WGS sequence"/>
</dbReference>
<protein>
    <submittedName>
        <fullName evidence="1">Uncharacterized protein</fullName>
    </submittedName>
</protein>
<accession>A0A066Z658</accession>
<gene>
    <name evidence="1" type="ORF">KCH_25590</name>
</gene>
<comment type="caution">
    <text evidence="1">The sequence shown here is derived from an EMBL/GenBank/DDBJ whole genome shotgun (WGS) entry which is preliminary data.</text>
</comment>
<proteinExistence type="predicted"/>
<dbReference type="RefSeq" id="WP_157032006.1">
    <property type="nucleotide sequence ID" value="NZ_KK853997.1"/>
</dbReference>
<evidence type="ECO:0000313" key="2">
    <source>
        <dbReference type="Proteomes" id="UP000027178"/>
    </source>
</evidence>